<sequence length="163" mass="18293">MFNIFMKIDDIPGDVRTEGFTNQIGIHSMNHGVSMNAFCQPGKEGRTQGYAHHNDVTLSKVMDGSSYLFKRYCMEAKPIKKATISICREKDSVLLPIIVFTIEDVLVSSYNFSAGGGANPSETLTLNYRTISWTYRDQKQDAKHAGQKAGGWDIRANKEYMVK</sequence>
<dbReference type="InterPro" id="IPR008514">
    <property type="entry name" value="T6SS_Hcp"/>
</dbReference>
<dbReference type="Gene3D" id="2.30.110.20">
    <property type="entry name" value="Hcp1-like"/>
    <property type="match status" value="1"/>
</dbReference>
<dbReference type="InterPro" id="IPR036624">
    <property type="entry name" value="Hcp1-lik_sf"/>
</dbReference>
<dbReference type="InterPro" id="IPR053165">
    <property type="entry name" value="HSI-I_assembly_Hcp1"/>
</dbReference>
<dbReference type="Pfam" id="PF05638">
    <property type="entry name" value="T6SS_HCP"/>
    <property type="match status" value="1"/>
</dbReference>
<protein>
    <submittedName>
        <fullName evidence="1">Type VI secretion system tube protein Hcp</fullName>
    </submittedName>
</protein>
<dbReference type="EMBL" id="JAFREP010000021">
    <property type="protein sequence ID" value="MBO1321081.1"/>
    <property type="molecule type" value="Genomic_DNA"/>
</dbReference>
<gene>
    <name evidence="1" type="ORF">J3U88_21560</name>
</gene>
<accession>A0A8J7U763</accession>
<evidence type="ECO:0000313" key="2">
    <source>
        <dbReference type="Proteomes" id="UP000664417"/>
    </source>
</evidence>
<dbReference type="PANTHER" id="PTHR36152">
    <property type="entry name" value="CYTOPLASMIC PROTEIN-RELATED"/>
    <property type="match status" value="1"/>
</dbReference>
<dbReference type="SUPFAM" id="SSF141452">
    <property type="entry name" value="Hcp1-like"/>
    <property type="match status" value="1"/>
</dbReference>
<dbReference type="PANTHER" id="PTHR36152:SF1">
    <property type="entry name" value="UBIQUITIN-LIKE DOMAIN-CONTAINING PROTEIN"/>
    <property type="match status" value="1"/>
</dbReference>
<proteinExistence type="predicted"/>
<name>A0A8J7U763_9BACT</name>
<dbReference type="Proteomes" id="UP000664417">
    <property type="component" value="Unassembled WGS sequence"/>
</dbReference>
<dbReference type="RefSeq" id="WP_207861054.1">
    <property type="nucleotide sequence ID" value="NZ_JAFREP010000021.1"/>
</dbReference>
<organism evidence="1 2">
    <name type="scientific">Acanthopleuribacter pedis</name>
    <dbReference type="NCBI Taxonomy" id="442870"/>
    <lineage>
        <taxon>Bacteria</taxon>
        <taxon>Pseudomonadati</taxon>
        <taxon>Acidobacteriota</taxon>
        <taxon>Holophagae</taxon>
        <taxon>Acanthopleuribacterales</taxon>
        <taxon>Acanthopleuribacteraceae</taxon>
        <taxon>Acanthopleuribacter</taxon>
    </lineage>
</organism>
<dbReference type="AlphaFoldDB" id="A0A8J7U763"/>
<evidence type="ECO:0000313" key="1">
    <source>
        <dbReference type="EMBL" id="MBO1321081.1"/>
    </source>
</evidence>
<comment type="caution">
    <text evidence="1">The sequence shown here is derived from an EMBL/GenBank/DDBJ whole genome shotgun (WGS) entry which is preliminary data.</text>
</comment>
<reference evidence="1" key="1">
    <citation type="submission" date="2021-03" db="EMBL/GenBank/DDBJ databases">
        <authorList>
            <person name="Wang G."/>
        </authorList>
    </citation>
    <scope>NUCLEOTIDE SEQUENCE</scope>
    <source>
        <strain evidence="1">KCTC 12899</strain>
    </source>
</reference>
<keyword evidence="2" id="KW-1185">Reference proteome</keyword>